<reference evidence="10" key="1">
    <citation type="submission" date="2020-05" db="EMBL/GenBank/DDBJ databases">
        <authorList>
            <person name="Zhu T."/>
            <person name="Keshari N."/>
            <person name="Lu X."/>
        </authorList>
    </citation>
    <scope>NUCLEOTIDE SEQUENCE</scope>
    <source>
        <strain evidence="10">NK1-12</strain>
    </source>
</reference>
<evidence type="ECO:0000256" key="5">
    <source>
        <dbReference type="ARBA" id="ARBA00022989"/>
    </source>
</evidence>
<keyword evidence="7 9" id="KW-0472">Membrane</keyword>
<dbReference type="InterPro" id="IPR001185">
    <property type="entry name" value="MS_channel"/>
</dbReference>
<keyword evidence="3" id="KW-1003">Cell membrane</keyword>
<protein>
    <submittedName>
        <fullName evidence="10">Large conductance mechanosensitive channel protein MscL</fullName>
    </submittedName>
</protein>
<evidence type="ECO:0000256" key="1">
    <source>
        <dbReference type="ARBA" id="ARBA00004141"/>
    </source>
</evidence>
<evidence type="ECO:0000256" key="7">
    <source>
        <dbReference type="ARBA" id="ARBA00023136"/>
    </source>
</evidence>
<dbReference type="SUPFAM" id="SSF81330">
    <property type="entry name" value="Gated mechanosensitive channel"/>
    <property type="match status" value="1"/>
</dbReference>
<keyword evidence="8" id="KW-0407">Ion channel</keyword>
<sequence length="126" mass="13753">MARRRATGFLKDFQDFINRGNVVELAVAVVVGGAFGQIVDAVVTLVTGAILNPTLQTLGIDRIRDWPAGELLIAIINFLVIAFVVFLVVRALERFKRKEAEVAPDPQQQLADAANRLAAALESRQL</sequence>
<gene>
    <name evidence="10" type="primary">mscL</name>
    <name evidence="10" type="ORF">HJG54_04510</name>
</gene>
<dbReference type="PRINTS" id="PR01264">
    <property type="entry name" value="MECHCHANNEL"/>
</dbReference>
<name>A0AA96WIW5_9CYAN</name>
<dbReference type="Gene3D" id="1.10.1200.120">
    <property type="entry name" value="Large-conductance mechanosensitive channel, MscL, domain 1"/>
    <property type="match status" value="1"/>
</dbReference>
<dbReference type="Pfam" id="PF01741">
    <property type="entry name" value="MscL"/>
    <property type="match status" value="1"/>
</dbReference>
<evidence type="ECO:0000256" key="8">
    <source>
        <dbReference type="ARBA" id="ARBA00023303"/>
    </source>
</evidence>
<dbReference type="InterPro" id="IPR037673">
    <property type="entry name" value="MSC/AndL"/>
</dbReference>
<organism evidence="10">
    <name type="scientific">Leptolyngbya sp. NK1-12</name>
    <dbReference type="NCBI Taxonomy" id="2547451"/>
    <lineage>
        <taxon>Bacteria</taxon>
        <taxon>Bacillati</taxon>
        <taxon>Cyanobacteriota</taxon>
        <taxon>Cyanophyceae</taxon>
        <taxon>Leptolyngbyales</taxon>
        <taxon>Leptolyngbyaceae</taxon>
        <taxon>Leptolyngbya group</taxon>
        <taxon>Leptolyngbya</taxon>
    </lineage>
</organism>
<comment type="subcellular location">
    <subcellularLocation>
        <location evidence="1">Membrane</location>
        <topology evidence="1">Multi-pass membrane protein</topology>
    </subcellularLocation>
</comment>
<keyword evidence="2" id="KW-0813">Transport</keyword>
<dbReference type="RefSeq" id="WP_316433599.1">
    <property type="nucleotide sequence ID" value="NZ_CP053586.1"/>
</dbReference>
<evidence type="ECO:0000256" key="2">
    <source>
        <dbReference type="ARBA" id="ARBA00022448"/>
    </source>
</evidence>
<dbReference type="AlphaFoldDB" id="A0AA96WIW5"/>
<feature type="transmembrane region" description="Helical" evidence="9">
    <location>
        <begin position="21"/>
        <end position="51"/>
    </location>
</feature>
<evidence type="ECO:0000256" key="3">
    <source>
        <dbReference type="ARBA" id="ARBA00022475"/>
    </source>
</evidence>
<dbReference type="NCBIfam" id="TIGR00220">
    <property type="entry name" value="mscL"/>
    <property type="match status" value="1"/>
</dbReference>
<evidence type="ECO:0000313" key="10">
    <source>
        <dbReference type="EMBL" id="WNZ22196.1"/>
    </source>
</evidence>
<keyword evidence="6" id="KW-0406">Ion transport</keyword>
<dbReference type="GO" id="GO:0008381">
    <property type="term" value="F:mechanosensitive monoatomic ion channel activity"/>
    <property type="evidence" value="ECO:0007669"/>
    <property type="project" value="InterPro"/>
</dbReference>
<dbReference type="GO" id="GO:0016020">
    <property type="term" value="C:membrane"/>
    <property type="evidence" value="ECO:0007669"/>
    <property type="project" value="UniProtKB-SubCell"/>
</dbReference>
<dbReference type="InterPro" id="IPR036019">
    <property type="entry name" value="MscL_channel"/>
</dbReference>
<proteinExistence type="predicted"/>
<accession>A0AA96WIW5</accession>
<feature type="transmembrane region" description="Helical" evidence="9">
    <location>
        <begin position="71"/>
        <end position="89"/>
    </location>
</feature>
<evidence type="ECO:0000256" key="9">
    <source>
        <dbReference type="SAM" id="Phobius"/>
    </source>
</evidence>
<dbReference type="EMBL" id="CP053586">
    <property type="protein sequence ID" value="WNZ22196.1"/>
    <property type="molecule type" value="Genomic_DNA"/>
</dbReference>
<evidence type="ECO:0000256" key="4">
    <source>
        <dbReference type="ARBA" id="ARBA00022692"/>
    </source>
</evidence>
<dbReference type="PANTHER" id="PTHR30266:SF2">
    <property type="entry name" value="LARGE-CONDUCTANCE MECHANOSENSITIVE CHANNEL"/>
    <property type="match status" value="1"/>
</dbReference>
<evidence type="ECO:0000256" key="6">
    <source>
        <dbReference type="ARBA" id="ARBA00023065"/>
    </source>
</evidence>
<keyword evidence="5 9" id="KW-1133">Transmembrane helix</keyword>
<dbReference type="PANTHER" id="PTHR30266">
    <property type="entry name" value="MECHANOSENSITIVE CHANNEL MSCL"/>
    <property type="match status" value="1"/>
</dbReference>
<keyword evidence="4 9" id="KW-0812">Transmembrane</keyword>